<feature type="transmembrane region" description="Helical" evidence="6">
    <location>
        <begin position="357"/>
        <end position="388"/>
    </location>
</feature>
<evidence type="ECO:0000256" key="3">
    <source>
        <dbReference type="ARBA" id="ARBA00022692"/>
    </source>
</evidence>
<evidence type="ECO:0000313" key="8">
    <source>
        <dbReference type="Proteomes" id="UP000501003"/>
    </source>
</evidence>
<proteinExistence type="predicted"/>
<dbReference type="RefSeq" id="WP_173493266.1">
    <property type="nucleotide sequence ID" value="NZ_CP054056.1"/>
</dbReference>
<feature type="transmembrane region" description="Helical" evidence="6">
    <location>
        <begin position="107"/>
        <end position="129"/>
    </location>
</feature>
<feature type="transmembrane region" description="Helical" evidence="6">
    <location>
        <begin position="304"/>
        <end position="337"/>
    </location>
</feature>
<dbReference type="Gene3D" id="1.20.1740.10">
    <property type="entry name" value="Amino acid/polyamine transporter I"/>
    <property type="match status" value="1"/>
</dbReference>
<feature type="transmembrane region" description="Helical" evidence="6">
    <location>
        <begin position="173"/>
        <end position="197"/>
    </location>
</feature>
<keyword evidence="8" id="KW-1185">Reference proteome</keyword>
<feature type="transmembrane region" description="Helical" evidence="6">
    <location>
        <begin position="141"/>
        <end position="161"/>
    </location>
</feature>
<dbReference type="KEGG" id="aqg:HRU87_01840"/>
<dbReference type="Pfam" id="PF13520">
    <property type="entry name" value="AA_permease_2"/>
    <property type="match status" value="1"/>
</dbReference>
<feature type="transmembrane region" description="Helical" evidence="6">
    <location>
        <begin position="40"/>
        <end position="64"/>
    </location>
</feature>
<keyword evidence="4 6" id="KW-1133">Transmembrane helix</keyword>
<evidence type="ECO:0000313" key="7">
    <source>
        <dbReference type="EMBL" id="QKJ24969.1"/>
    </source>
</evidence>
<sequence length="399" mass="40968">MSKKLSTSSAVYIGLASMLGAGVFVVFGPAASFAGSLLPLAVLIAGFVAYLNAGSIAQLAAVVPRSGGAYSYARHYISPAVGFAAGAAFLIGKLGSVAAIALTFATYLAPGFEVVVAVLGIIAMTLINIMGINRTALGAKILASTTIGFLVLVMFTSLFAWSVFMPPAPGDGFGVLTAASLFFFAFAGYARVATLGGEVEDPTRNIPRAIAISLGIVLAIYLLLSVMLVKRLGTELAFTLTPLADISPLPGPFASVFAAVAALGSLLALIAGMSRTAATMAQDGELPALFARLNSKGTPYLAEWAIALAASALVLTESVAFVIGFSSFAVLTYYAIANWAGYVQPRGETKRPKFLNLLGLALCLILLISVPLSALLAGSCVLALVLALRWGLAKLGRTS</sequence>
<dbReference type="PANTHER" id="PTHR42770:SF7">
    <property type="entry name" value="MEMBRANE PROTEIN"/>
    <property type="match status" value="1"/>
</dbReference>
<evidence type="ECO:0000256" key="2">
    <source>
        <dbReference type="ARBA" id="ARBA00022475"/>
    </source>
</evidence>
<feature type="transmembrane region" description="Helical" evidence="6">
    <location>
        <begin position="249"/>
        <end position="270"/>
    </location>
</feature>
<evidence type="ECO:0000256" key="1">
    <source>
        <dbReference type="ARBA" id="ARBA00004651"/>
    </source>
</evidence>
<evidence type="ECO:0000256" key="5">
    <source>
        <dbReference type="ARBA" id="ARBA00023136"/>
    </source>
</evidence>
<feature type="transmembrane region" description="Helical" evidence="6">
    <location>
        <begin position="12"/>
        <end position="34"/>
    </location>
</feature>
<feature type="transmembrane region" description="Helical" evidence="6">
    <location>
        <begin position="76"/>
        <end position="101"/>
    </location>
</feature>
<keyword evidence="3 6" id="KW-0812">Transmembrane</keyword>
<reference evidence="7 8" key="1">
    <citation type="submission" date="2020-05" db="EMBL/GenBank/DDBJ databases">
        <title>Aquirufa sp. strain 15G-AUS-rot a new Aquirufa species.</title>
        <authorList>
            <person name="Pitt A."/>
            <person name="Hahn M.W."/>
        </authorList>
    </citation>
    <scope>NUCLEOTIDE SEQUENCE [LARGE SCALE GENOMIC DNA]</scope>
    <source>
        <strain evidence="7 8">15G-AUS-rot</strain>
    </source>
</reference>
<feature type="transmembrane region" description="Helical" evidence="6">
    <location>
        <begin position="209"/>
        <end position="229"/>
    </location>
</feature>
<comment type="subcellular location">
    <subcellularLocation>
        <location evidence="1">Cell membrane</location>
        <topology evidence="1">Multi-pass membrane protein</topology>
    </subcellularLocation>
</comment>
<dbReference type="EMBL" id="CP054056">
    <property type="protein sequence ID" value="QKJ24969.1"/>
    <property type="molecule type" value="Genomic_DNA"/>
</dbReference>
<dbReference type="AlphaFoldDB" id="A0A7D4Q3R9"/>
<evidence type="ECO:0000256" key="4">
    <source>
        <dbReference type="ARBA" id="ARBA00022989"/>
    </source>
</evidence>
<dbReference type="InterPro" id="IPR002293">
    <property type="entry name" value="AA/rel_permease1"/>
</dbReference>
<organism evidence="7 8">
    <name type="scientific">Aquiluna borgnonia</name>
    <dbReference type="NCBI Taxonomy" id="2499157"/>
    <lineage>
        <taxon>Bacteria</taxon>
        <taxon>Bacillati</taxon>
        <taxon>Actinomycetota</taxon>
        <taxon>Actinomycetes</taxon>
        <taxon>Micrococcales</taxon>
        <taxon>Microbacteriaceae</taxon>
        <taxon>Luna cluster</taxon>
        <taxon>Luna-1 subcluster</taxon>
        <taxon>Aquiluna</taxon>
    </lineage>
</organism>
<name>A0A7D4Q3R9_9MICO</name>
<dbReference type="GO" id="GO:0005886">
    <property type="term" value="C:plasma membrane"/>
    <property type="evidence" value="ECO:0007669"/>
    <property type="project" value="UniProtKB-SubCell"/>
</dbReference>
<protein>
    <submittedName>
        <fullName evidence="7">Amino acid permease</fullName>
    </submittedName>
</protein>
<dbReference type="PIRSF" id="PIRSF006060">
    <property type="entry name" value="AA_transporter"/>
    <property type="match status" value="1"/>
</dbReference>
<dbReference type="InterPro" id="IPR050367">
    <property type="entry name" value="APC_superfamily"/>
</dbReference>
<evidence type="ECO:0000256" key="6">
    <source>
        <dbReference type="SAM" id="Phobius"/>
    </source>
</evidence>
<dbReference type="PANTHER" id="PTHR42770">
    <property type="entry name" value="AMINO ACID TRANSPORTER-RELATED"/>
    <property type="match status" value="1"/>
</dbReference>
<keyword evidence="2" id="KW-1003">Cell membrane</keyword>
<gene>
    <name evidence="7" type="ORF">HRU87_01840</name>
</gene>
<accession>A0A7D4Q3R9</accession>
<keyword evidence="5 6" id="KW-0472">Membrane</keyword>
<dbReference type="Proteomes" id="UP000501003">
    <property type="component" value="Chromosome"/>
</dbReference>
<dbReference type="GO" id="GO:0022857">
    <property type="term" value="F:transmembrane transporter activity"/>
    <property type="evidence" value="ECO:0007669"/>
    <property type="project" value="InterPro"/>
</dbReference>